<evidence type="ECO:0000256" key="1">
    <source>
        <dbReference type="ARBA" id="ARBA00022603"/>
    </source>
</evidence>
<keyword evidence="1 5" id="KW-0489">Methyltransferase</keyword>
<evidence type="ECO:0000256" key="2">
    <source>
        <dbReference type="ARBA" id="ARBA00022679"/>
    </source>
</evidence>
<evidence type="ECO:0000313" key="5">
    <source>
        <dbReference type="EMBL" id="MQY42521.1"/>
    </source>
</evidence>
<reference evidence="5 6" key="1">
    <citation type="submission" date="2019-10" db="EMBL/GenBank/DDBJ databases">
        <title>Epibacterium sp. nov., isolated from seawater.</title>
        <authorList>
            <person name="Zhang X."/>
            <person name="Li N."/>
        </authorList>
    </citation>
    <scope>NUCLEOTIDE SEQUENCE [LARGE SCALE GENOMIC DNA]</scope>
    <source>
        <strain evidence="5 6">SM1969</strain>
    </source>
</reference>
<dbReference type="PANTHER" id="PTHR43464:SF19">
    <property type="entry name" value="UBIQUINONE BIOSYNTHESIS O-METHYLTRANSFERASE, MITOCHONDRIAL"/>
    <property type="match status" value="1"/>
</dbReference>
<evidence type="ECO:0000313" key="6">
    <source>
        <dbReference type="Proteomes" id="UP000436694"/>
    </source>
</evidence>
<dbReference type="CDD" id="cd02440">
    <property type="entry name" value="AdoMet_MTases"/>
    <property type="match status" value="1"/>
</dbReference>
<dbReference type="Proteomes" id="UP000436694">
    <property type="component" value="Unassembled WGS sequence"/>
</dbReference>
<gene>
    <name evidence="5" type="ORF">GG681_07690</name>
</gene>
<protein>
    <submittedName>
        <fullName evidence="5">Methyltransferase domain-containing protein</fullName>
    </submittedName>
</protein>
<name>A0A844AX27_9RHOB</name>
<dbReference type="RefSeq" id="WP_153546756.1">
    <property type="nucleotide sequence ID" value="NZ_WIXK01000003.1"/>
</dbReference>
<proteinExistence type="predicted"/>
<comment type="caution">
    <text evidence="5">The sequence shown here is derived from an EMBL/GenBank/DDBJ whole genome shotgun (WGS) entry which is preliminary data.</text>
</comment>
<sequence>MKSDTADAHWNKEWANIQDGSKWLTPELDVQNWAKGLTPGARILDLGAGVGRHALWLAHNGFEVTALDAAPEGLKEIEKAGGVKTVLARMDQLPFDDQSFDHVLSWNVIYHGDDTLLQRTIAEIHRITKPGGSYLGTMLSNRRLPHELARYEGREISRNTWVFDAPDTDKIHPHYFCNAQDLLALFQGFEVSWLEDREHEKPGSWHWHLLMERLDMEQQQ</sequence>
<accession>A0A844AX27</accession>
<dbReference type="Gene3D" id="3.40.50.150">
    <property type="entry name" value="Vaccinia Virus protein VP39"/>
    <property type="match status" value="1"/>
</dbReference>
<dbReference type="InterPro" id="IPR013216">
    <property type="entry name" value="Methyltransf_11"/>
</dbReference>
<dbReference type="GO" id="GO:0008757">
    <property type="term" value="F:S-adenosylmethionine-dependent methyltransferase activity"/>
    <property type="evidence" value="ECO:0007669"/>
    <property type="project" value="InterPro"/>
</dbReference>
<dbReference type="AlphaFoldDB" id="A0A844AX27"/>
<dbReference type="Pfam" id="PF08241">
    <property type="entry name" value="Methyltransf_11"/>
    <property type="match status" value="1"/>
</dbReference>
<dbReference type="SUPFAM" id="SSF53335">
    <property type="entry name" value="S-adenosyl-L-methionine-dependent methyltransferases"/>
    <property type="match status" value="1"/>
</dbReference>
<keyword evidence="3" id="KW-0949">S-adenosyl-L-methionine</keyword>
<organism evidence="5 6">
    <name type="scientific">Tritonibacter aquimaris</name>
    <dbReference type="NCBI Taxonomy" id="2663379"/>
    <lineage>
        <taxon>Bacteria</taxon>
        <taxon>Pseudomonadati</taxon>
        <taxon>Pseudomonadota</taxon>
        <taxon>Alphaproteobacteria</taxon>
        <taxon>Rhodobacterales</taxon>
        <taxon>Paracoccaceae</taxon>
        <taxon>Tritonibacter</taxon>
    </lineage>
</organism>
<keyword evidence="2 5" id="KW-0808">Transferase</keyword>
<feature type="domain" description="Methyltransferase type 11" evidence="4">
    <location>
        <begin position="44"/>
        <end position="134"/>
    </location>
</feature>
<keyword evidence="6" id="KW-1185">Reference proteome</keyword>
<evidence type="ECO:0000256" key="3">
    <source>
        <dbReference type="ARBA" id="ARBA00022691"/>
    </source>
</evidence>
<dbReference type="InterPro" id="IPR029063">
    <property type="entry name" value="SAM-dependent_MTases_sf"/>
</dbReference>
<dbReference type="PANTHER" id="PTHR43464">
    <property type="entry name" value="METHYLTRANSFERASE"/>
    <property type="match status" value="1"/>
</dbReference>
<dbReference type="EMBL" id="WIXK01000003">
    <property type="protein sequence ID" value="MQY42521.1"/>
    <property type="molecule type" value="Genomic_DNA"/>
</dbReference>
<evidence type="ECO:0000259" key="4">
    <source>
        <dbReference type="Pfam" id="PF08241"/>
    </source>
</evidence>
<dbReference type="GO" id="GO:0032259">
    <property type="term" value="P:methylation"/>
    <property type="evidence" value="ECO:0007669"/>
    <property type="project" value="UniProtKB-KW"/>
</dbReference>